<name>A0ABT4Q1N9_9MYCO</name>
<reference evidence="1" key="1">
    <citation type="submission" date="2022-12" db="EMBL/GenBank/DDBJ databases">
        <authorList>
            <person name="Deng Y."/>
            <person name="Zhang Y.-Q."/>
        </authorList>
    </citation>
    <scope>NUCLEOTIDE SEQUENCE</scope>
    <source>
        <strain evidence="1">CPCC 205372</strain>
    </source>
</reference>
<proteinExistence type="predicted"/>
<dbReference type="RefSeq" id="WP_264012974.1">
    <property type="nucleotide sequence ID" value="NZ_JAPZPY010000019.1"/>
</dbReference>
<dbReference type="EMBL" id="JAPZPY010000019">
    <property type="protein sequence ID" value="MCZ8382641.1"/>
    <property type="molecule type" value="Genomic_DNA"/>
</dbReference>
<accession>A0ABT4Q1N9</accession>
<dbReference type="Pfam" id="PF19457">
    <property type="entry name" value="DUF5994"/>
    <property type="match status" value="1"/>
</dbReference>
<evidence type="ECO:0000313" key="1">
    <source>
        <dbReference type="EMBL" id="MCZ8382641.1"/>
    </source>
</evidence>
<protein>
    <submittedName>
        <fullName evidence="1">DUF5994 family protein</fullName>
    </submittedName>
</protein>
<organism evidence="1 2">
    <name type="scientific">Mycobacterium hippophais</name>
    <dbReference type="NCBI Taxonomy" id="3016340"/>
    <lineage>
        <taxon>Bacteria</taxon>
        <taxon>Bacillati</taxon>
        <taxon>Actinomycetota</taxon>
        <taxon>Actinomycetes</taxon>
        <taxon>Mycobacteriales</taxon>
        <taxon>Mycobacteriaceae</taxon>
        <taxon>Mycobacterium</taxon>
    </lineage>
</organism>
<gene>
    <name evidence="1" type="ORF">O6P37_27595</name>
</gene>
<sequence>MSATDRRGSNNPIRLTLASELGNYLDGAWWPYTASIARELPDLIEALTTRLGDIVDLDVNWSSLQGAPDLNPMPFGGKVPLPGARIRQQRVITITGKQGRANLLVVPSRTTRALAVMVLRHAASLPIEYGHADTSACRTAEEVVRNARAECAQRALAGRTKTSAVDTKD</sequence>
<dbReference type="Proteomes" id="UP001142153">
    <property type="component" value="Unassembled WGS sequence"/>
</dbReference>
<evidence type="ECO:0000313" key="2">
    <source>
        <dbReference type="Proteomes" id="UP001142153"/>
    </source>
</evidence>
<keyword evidence="2" id="KW-1185">Reference proteome</keyword>
<dbReference type="InterPro" id="IPR046036">
    <property type="entry name" value="DUF5994"/>
</dbReference>
<comment type="caution">
    <text evidence="1">The sequence shown here is derived from an EMBL/GenBank/DDBJ whole genome shotgun (WGS) entry which is preliminary data.</text>
</comment>